<keyword evidence="8" id="KW-0472">Membrane</keyword>
<dbReference type="PANTHER" id="PTHR12428">
    <property type="entry name" value="OXA1"/>
    <property type="match status" value="1"/>
</dbReference>
<dbReference type="Proteomes" id="UP000285146">
    <property type="component" value="Unassembled WGS sequence"/>
</dbReference>
<evidence type="ECO:0000256" key="8">
    <source>
        <dbReference type="ARBA" id="ARBA00023136"/>
    </source>
</evidence>
<evidence type="ECO:0000313" key="13">
    <source>
        <dbReference type="Proteomes" id="UP000285146"/>
    </source>
</evidence>
<dbReference type="Pfam" id="PF02096">
    <property type="entry name" value="60KD_IMP"/>
    <property type="match status" value="1"/>
</dbReference>
<dbReference type="InterPro" id="IPR028055">
    <property type="entry name" value="YidC/Oxa/ALB_C"/>
</dbReference>
<evidence type="ECO:0000256" key="5">
    <source>
        <dbReference type="ARBA" id="ARBA00022946"/>
    </source>
</evidence>
<dbReference type="PANTHER" id="PTHR12428:SF66">
    <property type="entry name" value="MITOCHONDRIAL INNER MEMBRANE PROTEIN OXA1L"/>
    <property type="match status" value="1"/>
</dbReference>
<feature type="region of interest" description="Disordered" evidence="10">
    <location>
        <begin position="81"/>
        <end position="122"/>
    </location>
</feature>
<dbReference type="InterPro" id="IPR001708">
    <property type="entry name" value="YidC/ALB3/OXA1/COX18"/>
</dbReference>
<organism evidence="12 13">
    <name type="scientific">Cytospora leucostoma</name>
    <dbReference type="NCBI Taxonomy" id="1230097"/>
    <lineage>
        <taxon>Eukaryota</taxon>
        <taxon>Fungi</taxon>
        <taxon>Dikarya</taxon>
        <taxon>Ascomycota</taxon>
        <taxon>Pezizomycotina</taxon>
        <taxon>Sordariomycetes</taxon>
        <taxon>Sordariomycetidae</taxon>
        <taxon>Diaporthales</taxon>
        <taxon>Cytosporaceae</taxon>
        <taxon>Cytospora</taxon>
    </lineage>
</organism>
<gene>
    <name evidence="12" type="ORF">VPNG_02596</name>
</gene>
<feature type="region of interest" description="Disordered" evidence="10">
    <location>
        <begin position="26"/>
        <end position="55"/>
    </location>
</feature>
<evidence type="ECO:0000256" key="1">
    <source>
        <dbReference type="ARBA" id="ARBA00004448"/>
    </source>
</evidence>
<dbReference type="GO" id="GO:0032977">
    <property type="term" value="F:membrane insertase activity"/>
    <property type="evidence" value="ECO:0007669"/>
    <property type="project" value="InterPro"/>
</dbReference>
<evidence type="ECO:0000256" key="9">
    <source>
        <dbReference type="RuleBase" id="RU003945"/>
    </source>
</evidence>
<dbReference type="STRING" id="1230097.A0A423XHV4"/>
<evidence type="ECO:0000256" key="7">
    <source>
        <dbReference type="ARBA" id="ARBA00023128"/>
    </source>
</evidence>
<name>A0A423XHV4_9PEZI</name>
<comment type="caution">
    <text evidence="12">The sequence shown here is derived from an EMBL/GenBank/DDBJ whole genome shotgun (WGS) entry which is preliminary data.</text>
</comment>
<keyword evidence="7" id="KW-0496">Mitochondrion</keyword>
<proteinExistence type="inferred from homology"/>
<feature type="region of interest" description="Disordered" evidence="10">
    <location>
        <begin position="458"/>
        <end position="501"/>
    </location>
</feature>
<evidence type="ECO:0000256" key="10">
    <source>
        <dbReference type="SAM" id="MobiDB-lite"/>
    </source>
</evidence>
<evidence type="ECO:0000256" key="4">
    <source>
        <dbReference type="ARBA" id="ARBA00022792"/>
    </source>
</evidence>
<sequence length="501" mass="54193">MLPSRGLARVSPGLALQNQIISRAPARSIPRQATRQFGTGLRSNGKPLSRASPAGSLLSGGRLGAAGLLSSQTILLSSNRQTRFASTGPTPVPTPSAAETVAATAASPSSASPEPVSSATAATDFPSDFSSLGDLDGASLLNIPETIGYLHNLGLDYGWGPTALCQWVVEHLHVWGGLPWWASIMGLCLTVRAVMAKPALLAQQEGVKMNKMRADPLYNSLNEKWMMSIAASGSVPQSELMQLRMQMNLVRERYGVKMWKMFLPMLQAPIAFGGFRLLTGMGTLPVPGLETAGTLWFTDLTVADPYMILPCRSIPFMSPQQAKLMRVVPWVIGPISFFVTWKMAACVQLFFATTALLQYVQTTLWHVPSIRRACGLPSLEEVQAAAKSAPSPFPPAGPRVSPVARATANKSGLQYEAPRTVNTTATEAAASAKPAGEDSDNPVEAFKGFWASTMEKLDKRKATSNATKEKNEAAKYEQRRVREENEQYLRRREAAAKYNKR</sequence>
<evidence type="ECO:0000313" key="12">
    <source>
        <dbReference type="EMBL" id="ROW15857.1"/>
    </source>
</evidence>
<dbReference type="EMBL" id="LKEB01000007">
    <property type="protein sequence ID" value="ROW15857.1"/>
    <property type="molecule type" value="Genomic_DNA"/>
</dbReference>
<reference evidence="12 13" key="1">
    <citation type="submission" date="2015-09" db="EMBL/GenBank/DDBJ databases">
        <title>Host preference determinants of Valsa canker pathogens revealed by comparative genomics.</title>
        <authorList>
            <person name="Yin Z."/>
            <person name="Huang L."/>
        </authorList>
    </citation>
    <scope>NUCLEOTIDE SEQUENCE [LARGE SCALE GENOMIC DNA]</scope>
    <source>
        <strain evidence="12 13">SXYLt</strain>
    </source>
</reference>
<feature type="compositionally biased region" description="Low complexity" evidence="10">
    <location>
        <begin position="420"/>
        <end position="434"/>
    </location>
</feature>
<evidence type="ECO:0000256" key="2">
    <source>
        <dbReference type="ARBA" id="ARBA00009877"/>
    </source>
</evidence>
<protein>
    <recommendedName>
        <fullName evidence="11">Membrane insertase YidC/Oxa/ALB C-terminal domain-containing protein</fullName>
    </recommendedName>
</protein>
<feature type="compositionally biased region" description="Low complexity" evidence="10">
    <location>
        <begin position="95"/>
        <end position="122"/>
    </location>
</feature>
<dbReference type="OrthoDB" id="2148490at2759"/>
<keyword evidence="5" id="KW-0809">Transit peptide</keyword>
<evidence type="ECO:0000259" key="11">
    <source>
        <dbReference type="Pfam" id="PF02096"/>
    </source>
</evidence>
<evidence type="ECO:0000256" key="3">
    <source>
        <dbReference type="ARBA" id="ARBA00022692"/>
    </source>
</evidence>
<comment type="subcellular location">
    <subcellularLocation>
        <location evidence="9">Membrane</location>
        <topology evidence="9">Multi-pass membrane protein</topology>
    </subcellularLocation>
    <subcellularLocation>
        <location evidence="1">Mitochondrion inner membrane</location>
        <topology evidence="1">Multi-pass membrane protein</topology>
    </subcellularLocation>
</comment>
<keyword evidence="6" id="KW-1133">Transmembrane helix</keyword>
<accession>A0A423XHV4</accession>
<feature type="compositionally biased region" description="Basic and acidic residues" evidence="10">
    <location>
        <begin position="458"/>
        <end position="495"/>
    </location>
</feature>
<dbReference type="GO" id="GO:0032979">
    <property type="term" value="P:protein insertion into mitochondrial inner membrane from matrix"/>
    <property type="evidence" value="ECO:0007669"/>
    <property type="project" value="TreeGrafter"/>
</dbReference>
<feature type="region of interest" description="Disordered" evidence="10">
    <location>
        <begin position="419"/>
        <end position="442"/>
    </location>
</feature>
<feature type="domain" description="Membrane insertase YidC/Oxa/ALB C-terminal" evidence="11">
    <location>
        <begin position="180"/>
        <end position="364"/>
    </location>
</feature>
<keyword evidence="3 9" id="KW-0812">Transmembrane</keyword>
<dbReference type="GO" id="GO:0005743">
    <property type="term" value="C:mitochondrial inner membrane"/>
    <property type="evidence" value="ECO:0007669"/>
    <property type="project" value="UniProtKB-SubCell"/>
</dbReference>
<dbReference type="CDD" id="cd20069">
    <property type="entry name" value="5TM_Oxa1-like"/>
    <property type="match status" value="1"/>
</dbReference>
<keyword evidence="4" id="KW-0999">Mitochondrion inner membrane</keyword>
<evidence type="ECO:0000256" key="6">
    <source>
        <dbReference type="ARBA" id="ARBA00022989"/>
    </source>
</evidence>
<keyword evidence="13" id="KW-1185">Reference proteome</keyword>
<dbReference type="AlphaFoldDB" id="A0A423XHV4"/>
<comment type="similarity">
    <text evidence="2 9">Belongs to the OXA1/ALB3/YidC family.</text>
</comment>
<dbReference type="InParanoid" id="A0A423XHV4"/>